<sequence length="32" mass="3856">MPFFVFGENRLCSRRCLRSAHVCTQRARYRPP</sequence>
<protein>
    <submittedName>
        <fullName evidence="1">Extracellular protein R7</fullName>
    </submittedName>
</protein>
<dbReference type="EMBL" id="AY186540">
    <property type="protein sequence ID" value="AAO20263.1"/>
    <property type="molecule type" value="mRNA"/>
</dbReference>
<dbReference type="AlphaFoldDB" id="Q86LU0"/>
<evidence type="ECO:0000313" key="1">
    <source>
        <dbReference type="EMBL" id="AAO20263.1"/>
    </source>
</evidence>
<accession>Q86LU0</accession>
<organism evidence="1">
    <name type="scientific">Toxoplasma gondii</name>
    <dbReference type="NCBI Taxonomy" id="5811"/>
    <lineage>
        <taxon>Eukaryota</taxon>
        <taxon>Sar</taxon>
        <taxon>Alveolata</taxon>
        <taxon>Apicomplexa</taxon>
        <taxon>Conoidasida</taxon>
        <taxon>Coccidia</taxon>
        <taxon>Eucoccidiorida</taxon>
        <taxon>Eimeriorina</taxon>
        <taxon>Sarcocystidae</taxon>
        <taxon>Toxoplasma</taxon>
    </lineage>
</organism>
<name>Q86LU0_TOXGO</name>
<proteinExistence type="evidence at transcript level"/>
<reference evidence="1" key="1">
    <citation type="submission" date="2003-02" db="EMBL/GenBank/DDBJ databases">
        <title>Immunoscreening of Toxoplasma tachyzoite cDNA Library with Sera of Infected Rats.</title>
        <authorList>
            <person name="Jiang L."/>
            <person name="Shu H."/>
            <person name="Wu X."/>
            <person name="Cai L."/>
            <person name="Wang D."/>
            <person name="Luo S."/>
            <person name="Zeng Q."/>
        </authorList>
    </citation>
    <scope>NUCLEOTIDE SEQUENCE</scope>
    <source>
        <strain evidence="1">RH</strain>
    </source>
</reference>